<dbReference type="InParanoid" id="G4Q8R5"/>
<dbReference type="InterPro" id="IPR020843">
    <property type="entry name" value="ER"/>
</dbReference>
<evidence type="ECO:0000259" key="2">
    <source>
        <dbReference type="SMART" id="SM00829"/>
    </source>
</evidence>
<dbReference type="Pfam" id="PF08240">
    <property type="entry name" value="ADH_N"/>
    <property type="match status" value="1"/>
</dbReference>
<reference evidence="3 4" key="1">
    <citation type="journal article" date="2011" name="J. Bacteriol.">
        <title>Complete genome sequence of Acidaminococcus intestini RYC-MR95, a Gram-negative bacterium from the phylum Firmicutes.</title>
        <authorList>
            <person name="D'Auria G."/>
            <person name="Galan J.C."/>
            <person name="Rodriguez-Alcayna M."/>
            <person name="Moya A."/>
            <person name="Baquero F."/>
            <person name="Latorre A."/>
        </authorList>
    </citation>
    <scope>NUCLEOTIDE SEQUENCE [LARGE SCALE GENOMIC DNA]</scope>
    <source>
        <strain evidence="3 4">RyC-MR95</strain>
    </source>
</reference>
<dbReference type="FunFam" id="3.40.50.720:FF:000244">
    <property type="entry name" value="quinone oxidoreductase"/>
    <property type="match status" value="1"/>
</dbReference>
<protein>
    <submittedName>
        <fullName evidence="3">Quinone oxidoreductase</fullName>
    </submittedName>
</protein>
<dbReference type="GO" id="GO:0003730">
    <property type="term" value="F:mRNA 3'-UTR binding"/>
    <property type="evidence" value="ECO:0007669"/>
    <property type="project" value="TreeGrafter"/>
</dbReference>
<dbReference type="GeneID" id="92878491"/>
<evidence type="ECO:0000313" key="3">
    <source>
        <dbReference type="EMBL" id="AEQ22498.1"/>
    </source>
</evidence>
<dbReference type="Gene3D" id="3.90.180.10">
    <property type="entry name" value="Medium-chain alcohol dehydrogenases, catalytic domain"/>
    <property type="match status" value="1"/>
</dbReference>
<name>G4Q8R5_ACIIR</name>
<dbReference type="eggNOG" id="COG0604">
    <property type="taxonomic scope" value="Bacteria"/>
</dbReference>
<dbReference type="InterPro" id="IPR051603">
    <property type="entry name" value="Zinc-ADH_QOR/CCCR"/>
</dbReference>
<dbReference type="InterPro" id="IPR013149">
    <property type="entry name" value="ADH-like_C"/>
</dbReference>
<keyword evidence="1" id="KW-0521">NADP</keyword>
<evidence type="ECO:0000256" key="1">
    <source>
        <dbReference type="ARBA" id="ARBA00022857"/>
    </source>
</evidence>
<gene>
    <name evidence="3" type="ordered locus">Acin_1273</name>
</gene>
<dbReference type="EMBL" id="CP003058">
    <property type="protein sequence ID" value="AEQ22498.1"/>
    <property type="molecule type" value="Genomic_DNA"/>
</dbReference>
<dbReference type="GO" id="GO:0003960">
    <property type="term" value="F:quinone reductase (NADPH) activity"/>
    <property type="evidence" value="ECO:0007669"/>
    <property type="project" value="TreeGrafter"/>
</dbReference>
<dbReference type="GO" id="GO:0070402">
    <property type="term" value="F:NADPH binding"/>
    <property type="evidence" value="ECO:0007669"/>
    <property type="project" value="TreeGrafter"/>
</dbReference>
<evidence type="ECO:0000313" key="4">
    <source>
        <dbReference type="Proteomes" id="UP000007093"/>
    </source>
</evidence>
<keyword evidence="4" id="KW-1185">Reference proteome</keyword>
<dbReference type="PANTHER" id="PTHR44154:SF1">
    <property type="entry name" value="QUINONE OXIDOREDUCTASE"/>
    <property type="match status" value="1"/>
</dbReference>
<dbReference type="Proteomes" id="UP000007093">
    <property type="component" value="Chromosome"/>
</dbReference>
<dbReference type="STRING" id="568816.Acin_1273"/>
<dbReference type="RefSeq" id="WP_009015428.1">
    <property type="nucleotide sequence ID" value="NC_016077.1"/>
</dbReference>
<dbReference type="PATRIC" id="fig|568816.4.peg.1229"/>
<dbReference type="PANTHER" id="PTHR44154">
    <property type="entry name" value="QUINONE OXIDOREDUCTASE"/>
    <property type="match status" value="1"/>
</dbReference>
<dbReference type="KEGG" id="ain:Acin_1273"/>
<proteinExistence type="predicted"/>
<dbReference type="InterPro" id="IPR036291">
    <property type="entry name" value="NAD(P)-bd_dom_sf"/>
</dbReference>
<feature type="domain" description="Enoyl reductase (ER)" evidence="2">
    <location>
        <begin position="10"/>
        <end position="323"/>
    </location>
</feature>
<dbReference type="Pfam" id="PF00107">
    <property type="entry name" value="ADH_zinc_N"/>
    <property type="match status" value="1"/>
</dbReference>
<sequence length="326" mass="35075">MKAIVMKEFGGPEVLKYVDVPDPVPEANEVLIKLAFCGVNPNETYVRTGTYNFYKPELPYTPGYDGAGVIEKVGAGVTHVKVGDRVFVAALLAKRNTGTYAQKVVCDADSVHKLPDFISFEEGASFGIPAMAAYRALFHRAHIKAGEIVMIHGAEGGVGSLAVQMAKAVGAIVIGTGTTPEGLDIVRSFGADYAIYHLKADNQDELMELTKGKGPDVIIEFLANVNLQTDLKVIAKYGRIVVVGNRGTIEINPRLAMANESTILGMALWNAPANEYRESLFALRAFMQSGAVRAKVGKQLLLKDAAQAHNEIINGLAKGKMILKIE</sequence>
<organism evidence="3 4">
    <name type="scientific">Acidaminococcus intestini (strain RyC-MR95)</name>
    <dbReference type="NCBI Taxonomy" id="568816"/>
    <lineage>
        <taxon>Bacteria</taxon>
        <taxon>Bacillati</taxon>
        <taxon>Bacillota</taxon>
        <taxon>Negativicutes</taxon>
        <taxon>Acidaminococcales</taxon>
        <taxon>Acidaminococcaceae</taxon>
        <taxon>Acidaminococcus</taxon>
    </lineage>
</organism>
<accession>G4Q8R5</accession>
<dbReference type="AlphaFoldDB" id="G4Q8R5"/>
<dbReference type="GO" id="GO:0005829">
    <property type="term" value="C:cytosol"/>
    <property type="evidence" value="ECO:0007669"/>
    <property type="project" value="TreeGrafter"/>
</dbReference>
<dbReference type="SMART" id="SM00829">
    <property type="entry name" value="PKS_ER"/>
    <property type="match status" value="1"/>
</dbReference>
<dbReference type="InterPro" id="IPR011032">
    <property type="entry name" value="GroES-like_sf"/>
</dbReference>
<dbReference type="CDD" id="cd08253">
    <property type="entry name" value="zeta_crystallin"/>
    <property type="match status" value="1"/>
</dbReference>
<dbReference type="Gene3D" id="3.40.50.720">
    <property type="entry name" value="NAD(P)-binding Rossmann-like Domain"/>
    <property type="match status" value="1"/>
</dbReference>
<dbReference type="FunCoup" id="G4Q8R5">
    <property type="interactions" value="272"/>
</dbReference>
<dbReference type="InterPro" id="IPR013154">
    <property type="entry name" value="ADH-like_N"/>
</dbReference>
<dbReference type="SUPFAM" id="SSF50129">
    <property type="entry name" value="GroES-like"/>
    <property type="match status" value="1"/>
</dbReference>
<dbReference type="HOGENOM" id="CLU_026673_3_1_9"/>
<dbReference type="SUPFAM" id="SSF51735">
    <property type="entry name" value="NAD(P)-binding Rossmann-fold domains"/>
    <property type="match status" value="1"/>
</dbReference>